<keyword evidence="4" id="KW-0677">Repeat</keyword>
<feature type="region of interest" description="Disordered" evidence="9">
    <location>
        <begin position="197"/>
        <end position="258"/>
    </location>
</feature>
<feature type="compositionally biased region" description="Polar residues" evidence="9">
    <location>
        <begin position="105"/>
        <end position="115"/>
    </location>
</feature>
<reference evidence="11" key="1">
    <citation type="submission" date="2021-06" db="EMBL/GenBank/DDBJ databases">
        <authorList>
            <person name="Kallberg Y."/>
            <person name="Tangrot J."/>
            <person name="Rosling A."/>
        </authorList>
    </citation>
    <scope>NUCLEOTIDE SEQUENCE</scope>
    <source>
        <strain evidence="11">CL551</strain>
    </source>
</reference>
<evidence type="ECO:0000256" key="7">
    <source>
        <dbReference type="ARBA" id="ARBA00023242"/>
    </source>
</evidence>
<keyword evidence="2" id="KW-0678">Repressor</keyword>
<evidence type="ECO:0000256" key="2">
    <source>
        <dbReference type="ARBA" id="ARBA00022491"/>
    </source>
</evidence>
<feature type="domain" description="C2H2-type" evidence="10">
    <location>
        <begin position="262"/>
        <end position="291"/>
    </location>
</feature>
<dbReference type="PANTHER" id="PTHR14003:SF19">
    <property type="entry name" value="YY2 TRANSCRIPTION FACTOR"/>
    <property type="match status" value="1"/>
</dbReference>
<evidence type="ECO:0000256" key="1">
    <source>
        <dbReference type="ARBA" id="ARBA00004123"/>
    </source>
</evidence>
<dbReference type="PROSITE" id="PS50157">
    <property type="entry name" value="ZINC_FINGER_C2H2_2"/>
    <property type="match status" value="2"/>
</dbReference>
<dbReference type="GO" id="GO:0008270">
    <property type="term" value="F:zinc ion binding"/>
    <property type="evidence" value="ECO:0007669"/>
    <property type="project" value="UniProtKB-KW"/>
</dbReference>
<feature type="compositionally biased region" description="Basic residues" evidence="9">
    <location>
        <begin position="316"/>
        <end position="325"/>
    </location>
</feature>
<organism evidence="11 12">
    <name type="scientific">Acaulospora morrowiae</name>
    <dbReference type="NCBI Taxonomy" id="94023"/>
    <lineage>
        <taxon>Eukaryota</taxon>
        <taxon>Fungi</taxon>
        <taxon>Fungi incertae sedis</taxon>
        <taxon>Mucoromycota</taxon>
        <taxon>Glomeromycotina</taxon>
        <taxon>Glomeromycetes</taxon>
        <taxon>Diversisporales</taxon>
        <taxon>Acaulosporaceae</taxon>
        <taxon>Acaulospora</taxon>
    </lineage>
</organism>
<keyword evidence="6" id="KW-0862">Zinc</keyword>
<evidence type="ECO:0000256" key="3">
    <source>
        <dbReference type="ARBA" id="ARBA00022723"/>
    </source>
</evidence>
<keyword evidence="5 8" id="KW-0863">Zinc-finger</keyword>
<feature type="compositionally biased region" description="Polar residues" evidence="9">
    <location>
        <begin position="235"/>
        <end position="244"/>
    </location>
</feature>
<comment type="caution">
    <text evidence="11">The sequence shown here is derived from an EMBL/GenBank/DDBJ whole genome shotgun (WGS) entry which is preliminary data.</text>
</comment>
<evidence type="ECO:0000256" key="5">
    <source>
        <dbReference type="ARBA" id="ARBA00022771"/>
    </source>
</evidence>
<keyword evidence="12" id="KW-1185">Reference proteome</keyword>
<dbReference type="FunFam" id="3.30.160.60:FF:001382">
    <property type="entry name" value="Transcriptional repressor"/>
    <property type="match status" value="1"/>
</dbReference>
<evidence type="ECO:0000259" key="10">
    <source>
        <dbReference type="PROSITE" id="PS50157"/>
    </source>
</evidence>
<dbReference type="SUPFAM" id="SSF57667">
    <property type="entry name" value="beta-beta-alpha zinc fingers"/>
    <property type="match status" value="1"/>
</dbReference>
<dbReference type="AlphaFoldDB" id="A0A9N9A3K4"/>
<sequence>MEQRNLCPPANIPEYYHQQFQLNHRHHQTQLEQGHPTFAFTDPMPSHQSFVEFQNSPRLHQRHQQHSPPLVQRSPCEHGSLHSSNSRLHFSPRQEDEYLMPSPSRPQSFHVNQYHEPSSSQLVFIPSPPLSHHQLHHQESIATQPLVKCKRPKVPGPSPPLTPPRQFRSVKRRSSSSLLVKKSDGAMVSLLNDDDDFSPLTPSNSDDDSMQGTFSERKSSVSSCGYSDDGLIVNMQPQRQQRVPSNISSSNNSTNAPNKRKYICMHPDCGKSFTTSGHLARHNRIHTGEKNFRCLMHGCTSKFSRQDNMMQHYRTHLSSKSRRGSKSGTQTPLMSSSHQPHQVPEMLTLEEPPTKRIRPSAYSADYKSSLPPNPLLPPVRPGIQEPQGVMLPPIRTLTPHASPSAIMSPVIPLPPPLHQVNNDDRSMSVSPQQYHRHHLRSGGRVDASMINNNHYCHHHVEMTNYVSIMG</sequence>
<dbReference type="GO" id="GO:0031519">
    <property type="term" value="C:PcG protein complex"/>
    <property type="evidence" value="ECO:0007669"/>
    <property type="project" value="TreeGrafter"/>
</dbReference>
<dbReference type="GO" id="GO:0005667">
    <property type="term" value="C:transcription regulator complex"/>
    <property type="evidence" value="ECO:0007669"/>
    <property type="project" value="TreeGrafter"/>
</dbReference>
<name>A0A9N9A3K4_9GLOM</name>
<accession>A0A9N9A3K4</accession>
<evidence type="ECO:0000256" key="8">
    <source>
        <dbReference type="PROSITE-ProRule" id="PRU00042"/>
    </source>
</evidence>
<dbReference type="InterPro" id="IPR036236">
    <property type="entry name" value="Znf_C2H2_sf"/>
</dbReference>
<feature type="compositionally biased region" description="Low complexity" evidence="9">
    <location>
        <begin position="245"/>
        <end position="257"/>
    </location>
</feature>
<evidence type="ECO:0000313" key="12">
    <source>
        <dbReference type="Proteomes" id="UP000789342"/>
    </source>
</evidence>
<evidence type="ECO:0000313" key="11">
    <source>
        <dbReference type="EMBL" id="CAG8516443.1"/>
    </source>
</evidence>
<dbReference type="GO" id="GO:0000122">
    <property type="term" value="P:negative regulation of transcription by RNA polymerase II"/>
    <property type="evidence" value="ECO:0007669"/>
    <property type="project" value="UniProtKB-ARBA"/>
</dbReference>
<proteinExistence type="predicted"/>
<evidence type="ECO:0000256" key="6">
    <source>
        <dbReference type="ARBA" id="ARBA00022833"/>
    </source>
</evidence>
<dbReference type="InterPro" id="IPR013087">
    <property type="entry name" value="Znf_C2H2_type"/>
</dbReference>
<dbReference type="EMBL" id="CAJVPV010002055">
    <property type="protein sequence ID" value="CAG8516443.1"/>
    <property type="molecule type" value="Genomic_DNA"/>
</dbReference>
<evidence type="ECO:0000256" key="9">
    <source>
        <dbReference type="SAM" id="MobiDB-lite"/>
    </source>
</evidence>
<feature type="compositionally biased region" description="Polar residues" evidence="9">
    <location>
        <begin position="329"/>
        <end position="340"/>
    </location>
</feature>
<keyword evidence="3" id="KW-0479">Metal-binding</keyword>
<evidence type="ECO:0000256" key="4">
    <source>
        <dbReference type="ARBA" id="ARBA00022737"/>
    </source>
</evidence>
<dbReference type="OrthoDB" id="6365676at2759"/>
<comment type="subcellular location">
    <subcellularLocation>
        <location evidence="1">Nucleus</location>
    </subcellularLocation>
</comment>
<dbReference type="GO" id="GO:0000978">
    <property type="term" value="F:RNA polymerase II cis-regulatory region sequence-specific DNA binding"/>
    <property type="evidence" value="ECO:0007669"/>
    <property type="project" value="TreeGrafter"/>
</dbReference>
<feature type="compositionally biased region" description="Pro residues" evidence="9">
    <location>
        <begin position="154"/>
        <end position="163"/>
    </location>
</feature>
<feature type="domain" description="C2H2-type" evidence="10">
    <location>
        <begin position="292"/>
        <end position="321"/>
    </location>
</feature>
<feature type="region of interest" description="Disordered" evidence="9">
    <location>
        <begin position="143"/>
        <end position="181"/>
    </location>
</feature>
<feature type="region of interest" description="Disordered" evidence="9">
    <location>
        <begin position="316"/>
        <end position="343"/>
    </location>
</feature>
<dbReference type="GO" id="GO:0000785">
    <property type="term" value="C:chromatin"/>
    <property type="evidence" value="ECO:0007669"/>
    <property type="project" value="TreeGrafter"/>
</dbReference>
<dbReference type="Proteomes" id="UP000789342">
    <property type="component" value="Unassembled WGS sequence"/>
</dbReference>
<dbReference type="PANTHER" id="PTHR14003">
    <property type="entry name" value="TRANSCRIPTIONAL REPRESSOR PROTEIN YY"/>
    <property type="match status" value="1"/>
</dbReference>
<dbReference type="SMART" id="SM00355">
    <property type="entry name" value="ZnF_C2H2"/>
    <property type="match status" value="2"/>
</dbReference>
<dbReference type="Gene3D" id="3.30.160.60">
    <property type="entry name" value="Classic Zinc Finger"/>
    <property type="match status" value="2"/>
</dbReference>
<feature type="compositionally biased region" description="Polar residues" evidence="9">
    <location>
        <begin position="200"/>
        <end position="225"/>
    </location>
</feature>
<gene>
    <name evidence="11" type="ORF">AMORRO_LOCUS3987</name>
</gene>
<keyword evidence="7" id="KW-0539">Nucleus</keyword>
<feature type="region of interest" description="Disordered" evidence="9">
    <location>
        <begin position="58"/>
        <end position="115"/>
    </location>
</feature>
<protein>
    <submittedName>
        <fullName evidence="11">3399_t:CDS:1</fullName>
    </submittedName>
</protein>
<dbReference type="GO" id="GO:0060258">
    <property type="term" value="P:negative regulation of filamentous growth"/>
    <property type="evidence" value="ECO:0007669"/>
    <property type="project" value="UniProtKB-ARBA"/>
</dbReference>
<dbReference type="GO" id="GO:0000981">
    <property type="term" value="F:DNA-binding transcription factor activity, RNA polymerase II-specific"/>
    <property type="evidence" value="ECO:0007669"/>
    <property type="project" value="TreeGrafter"/>
</dbReference>
<dbReference type="PROSITE" id="PS00028">
    <property type="entry name" value="ZINC_FINGER_C2H2_1"/>
    <property type="match status" value="2"/>
</dbReference>